<evidence type="ECO:0000313" key="1">
    <source>
        <dbReference type="EMBL" id="QCE06364.1"/>
    </source>
</evidence>
<accession>A0A4D6N0E5</accession>
<dbReference type="EMBL" id="CP039353">
    <property type="protein sequence ID" value="QCE06364.1"/>
    <property type="molecule type" value="Genomic_DNA"/>
</dbReference>
<protein>
    <submittedName>
        <fullName evidence="1">Uncharacterized protein</fullName>
    </submittedName>
</protein>
<keyword evidence="2" id="KW-1185">Reference proteome</keyword>
<reference evidence="1 2" key="1">
    <citation type="submission" date="2019-04" db="EMBL/GenBank/DDBJ databases">
        <title>An improved genome assembly and genetic linkage map for asparagus bean, Vigna unguiculata ssp. sesquipedialis.</title>
        <authorList>
            <person name="Xia Q."/>
            <person name="Zhang R."/>
            <person name="Dong Y."/>
        </authorList>
    </citation>
    <scope>NUCLEOTIDE SEQUENCE [LARGE SCALE GENOMIC DNA]</scope>
    <source>
        <tissue evidence="1">Leaf</tissue>
    </source>
</reference>
<organism evidence="1 2">
    <name type="scientific">Vigna unguiculata</name>
    <name type="common">Cowpea</name>
    <dbReference type="NCBI Taxonomy" id="3917"/>
    <lineage>
        <taxon>Eukaryota</taxon>
        <taxon>Viridiplantae</taxon>
        <taxon>Streptophyta</taxon>
        <taxon>Embryophyta</taxon>
        <taxon>Tracheophyta</taxon>
        <taxon>Spermatophyta</taxon>
        <taxon>Magnoliopsida</taxon>
        <taxon>eudicotyledons</taxon>
        <taxon>Gunneridae</taxon>
        <taxon>Pentapetalae</taxon>
        <taxon>rosids</taxon>
        <taxon>fabids</taxon>
        <taxon>Fabales</taxon>
        <taxon>Fabaceae</taxon>
        <taxon>Papilionoideae</taxon>
        <taxon>50 kb inversion clade</taxon>
        <taxon>NPAAA clade</taxon>
        <taxon>indigoferoid/millettioid clade</taxon>
        <taxon>Phaseoleae</taxon>
        <taxon>Vigna</taxon>
    </lineage>
</organism>
<evidence type="ECO:0000313" key="2">
    <source>
        <dbReference type="Proteomes" id="UP000501690"/>
    </source>
</evidence>
<gene>
    <name evidence="1" type="ORF">DEO72_LG9g1376</name>
</gene>
<sequence>MEHVIDMSGEVHINDTLVWEYERGGSYVPCSHLRVVANEEVRNWMDHVCWTTSGKDCRGWIMSRQIRGSMKYPEAMVKCEYDMNE</sequence>
<dbReference type="AlphaFoldDB" id="A0A4D6N0E5"/>
<proteinExistence type="predicted"/>
<dbReference type="Proteomes" id="UP000501690">
    <property type="component" value="Linkage Group LG9"/>
</dbReference>
<name>A0A4D6N0E5_VIGUN</name>